<dbReference type="Proteomes" id="UP001160148">
    <property type="component" value="Unassembled WGS sequence"/>
</dbReference>
<reference evidence="1 2" key="1">
    <citation type="submission" date="2023-01" db="EMBL/GenBank/DDBJ databases">
        <authorList>
            <person name="Whitehead M."/>
        </authorList>
    </citation>
    <scope>NUCLEOTIDE SEQUENCE [LARGE SCALE GENOMIC DNA]</scope>
</reference>
<name>A0AAV0WDK2_9HEMI</name>
<keyword evidence="2" id="KW-1185">Reference proteome</keyword>
<proteinExistence type="predicted"/>
<dbReference type="InterPro" id="IPR036691">
    <property type="entry name" value="Endo/exonu/phosph_ase_sf"/>
</dbReference>
<evidence type="ECO:0008006" key="3">
    <source>
        <dbReference type="Google" id="ProtNLM"/>
    </source>
</evidence>
<sequence length="174" mass="19460">MHASYHLNCTTCKNALASSDNFLTEFNNFVNKYSTHNLLINADTNDVLKKKCASSDSNIVCNPLKTYYQNGLRTKLNTFRCNFILFDSYDIIILTETWLTPDIGNAELGFVGFHIFRFDRNSYSSSSTRGGGVLIAVKSNLNASLIVNNCKFFVIYSVGEDEGPPYRGVPVLGR</sequence>
<gene>
    <name evidence="1" type="ORF">MEUPH1_LOCUS10004</name>
</gene>
<accession>A0AAV0WDK2</accession>
<dbReference type="Gene3D" id="3.60.10.10">
    <property type="entry name" value="Endonuclease/exonuclease/phosphatase"/>
    <property type="match status" value="1"/>
</dbReference>
<evidence type="ECO:0000313" key="1">
    <source>
        <dbReference type="EMBL" id="CAI6353945.1"/>
    </source>
</evidence>
<organism evidence="1 2">
    <name type="scientific">Macrosiphum euphorbiae</name>
    <name type="common">potato aphid</name>
    <dbReference type="NCBI Taxonomy" id="13131"/>
    <lineage>
        <taxon>Eukaryota</taxon>
        <taxon>Metazoa</taxon>
        <taxon>Ecdysozoa</taxon>
        <taxon>Arthropoda</taxon>
        <taxon>Hexapoda</taxon>
        <taxon>Insecta</taxon>
        <taxon>Pterygota</taxon>
        <taxon>Neoptera</taxon>
        <taxon>Paraneoptera</taxon>
        <taxon>Hemiptera</taxon>
        <taxon>Sternorrhyncha</taxon>
        <taxon>Aphidomorpha</taxon>
        <taxon>Aphidoidea</taxon>
        <taxon>Aphididae</taxon>
        <taxon>Macrosiphini</taxon>
        <taxon>Macrosiphum</taxon>
    </lineage>
</organism>
<evidence type="ECO:0000313" key="2">
    <source>
        <dbReference type="Proteomes" id="UP001160148"/>
    </source>
</evidence>
<dbReference type="AlphaFoldDB" id="A0AAV0WDK2"/>
<dbReference type="EMBL" id="CARXXK010000002">
    <property type="protein sequence ID" value="CAI6353945.1"/>
    <property type="molecule type" value="Genomic_DNA"/>
</dbReference>
<comment type="caution">
    <text evidence="1">The sequence shown here is derived from an EMBL/GenBank/DDBJ whole genome shotgun (WGS) entry which is preliminary data.</text>
</comment>
<protein>
    <recommendedName>
        <fullName evidence="3">Reverse transcriptase domain-containing protein</fullName>
    </recommendedName>
</protein>
<dbReference type="SUPFAM" id="SSF56219">
    <property type="entry name" value="DNase I-like"/>
    <property type="match status" value="1"/>
</dbReference>